<comment type="caution">
    <text evidence="3">The sequence shown here is derived from an EMBL/GenBank/DDBJ whole genome shotgun (WGS) entry which is preliminary data.</text>
</comment>
<dbReference type="Pfam" id="PF01345">
    <property type="entry name" value="DUF11"/>
    <property type="match status" value="1"/>
</dbReference>
<dbReference type="InterPro" id="IPR047589">
    <property type="entry name" value="DUF11_rpt"/>
</dbReference>
<feature type="signal peptide" evidence="1">
    <location>
        <begin position="1"/>
        <end position="22"/>
    </location>
</feature>
<dbReference type="InterPro" id="IPR051172">
    <property type="entry name" value="Chlamydia_OmcB"/>
</dbReference>
<evidence type="ECO:0000313" key="3">
    <source>
        <dbReference type="EMBL" id="TDO24330.1"/>
    </source>
</evidence>
<dbReference type="OrthoDB" id="9765926at2"/>
<reference evidence="3 4" key="1">
    <citation type="submission" date="2019-03" db="EMBL/GenBank/DDBJ databases">
        <title>Genomic Encyclopedia of Archaeal and Bacterial Type Strains, Phase II (KMG-II): from individual species to whole genera.</title>
        <authorList>
            <person name="Goeker M."/>
        </authorList>
    </citation>
    <scope>NUCLEOTIDE SEQUENCE [LARGE SCALE GENOMIC DNA]</scope>
    <source>
        <strain evidence="3 4">DSM 19034</strain>
    </source>
</reference>
<sequence>MISRTTSLVLGMLLLFATTCLAQSAAQSVNVPYGASLMLRASSARAVKYQWIRNGAAIPGAALSEYRVQASGDYSVISISQDGCSSAESGITKVIYQVQPVVQADVMIIKTSETRSVASNEPFDYLLKVKNNGAGNATLVKVQDVLPDKLQFLSIGTPTLGLANYNSFERSVLWELDKMDNGQTAELKLKVKSLSPGTVTNTATVSAHESDPNGDNNQSTDVKIIIGILIPNVFTPNDDGTNDRFEIPGIENYPDNELTILNRWQATIYQKKGYLNEWKGDGLNEGTYFYLLKINIPGEGQKVFKGYLTLIRNKSK</sequence>
<keyword evidence="4" id="KW-1185">Reference proteome</keyword>
<evidence type="ECO:0000313" key="4">
    <source>
        <dbReference type="Proteomes" id="UP000295499"/>
    </source>
</evidence>
<dbReference type="Pfam" id="PF13585">
    <property type="entry name" value="CHU_C"/>
    <property type="match status" value="1"/>
</dbReference>
<accession>A0A4R6IPU7</accession>
<dbReference type="InterPro" id="IPR013783">
    <property type="entry name" value="Ig-like_fold"/>
</dbReference>
<feature type="chain" id="PRO_5020808155" evidence="1">
    <location>
        <begin position="23"/>
        <end position="316"/>
    </location>
</feature>
<organism evidence="3 4">
    <name type="scientific">Pedobacter duraquae</name>
    <dbReference type="NCBI Taxonomy" id="425511"/>
    <lineage>
        <taxon>Bacteria</taxon>
        <taxon>Pseudomonadati</taxon>
        <taxon>Bacteroidota</taxon>
        <taxon>Sphingobacteriia</taxon>
        <taxon>Sphingobacteriales</taxon>
        <taxon>Sphingobacteriaceae</taxon>
        <taxon>Pedobacter</taxon>
    </lineage>
</organism>
<keyword evidence="1" id="KW-0732">Signal</keyword>
<dbReference type="InterPro" id="IPR001434">
    <property type="entry name" value="OmcB-like_DUF11"/>
</dbReference>
<gene>
    <name evidence="3" type="ORF">CLV32_0619</name>
</gene>
<name>A0A4R6IPU7_9SPHI</name>
<dbReference type="NCBIfam" id="TIGR04131">
    <property type="entry name" value="Bac_Flav_CTERM"/>
    <property type="match status" value="1"/>
</dbReference>
<dbReference type="AlphaFoldDB" id="A0A4R6IPU7"/>
<proteinExistence type="predicted"/>
<evidence type="ECO:0000256" key="1">
    <source>
        <dbReference type="SAM" id="SignalP"/>
    </source>
</evidence>
<evidence type="ECO:0000259" key="2">
    <source>
        <dbReference type="Pfam" id="PF01345"/>
    </source>
</evidence>
<dbReference type="PANTHER" id="PTHR34819">
    <property type="entry name" value="LARGE CYSTEINE-RICH PERIPLASMIC PROTEIN OMCB"/>
    <property type="match status" value="1"/>
</dbReference>
<dbReference type="Gene3D" id="2.60.40.1170">
    <property type="entry name" value="Mu homology domain, subdomain B"/>
    <property type="match status" value="1"/>
</dbReference>
<dbReference type="Gene3D" id="2.60.40.10">
    <property type="entry name" value="Immunoglobulins"/>
    <property type="match status" value="1"/>
</dbReference>
<feature type="domain" description="DUF11" evidence="2">
    <location>
        <begin position="105"/>
        <end position="220"/>
    </location>
</feature>
<dbReference type="RefSeq" id="WP_133552225.1">
    <property type="nucleotide sequence ID" value="NZ_SNWM01000001.1"/>
</dbReference>
<dbReference type="Proteomes" id="UP000295499">
    <property type="component" value="Unassembled WGS sequence"/>
</dbReference>
<protein>
    <submittedName>
        <fullName evidence="3">Putative repeat protein (TIGR01451 family)/gliding motility-associated-like protein</fullName>
    </submittedName>
</protein>
<dbReference type="EMBL" id="SNWM01000001">
    <property type="protein sequence ID" value="TDO24330.1"/>
    <property type="molecule type" value="Genomic_DNA"/>
</dbReference>
<dbReference type="InterPro" id="IPR026341">
    <property type="entry name" value="T9SS_type_B"/>
</dbReference>
<dbReference type="NCBIfam" id="TIGR01451">
    <property type="entry name" value="B_ant_repeat"/>
    <property type="match status" value="1"/>
</dbReference>